<evidence type="ECO:0008006" key="3">
    <source>
        <dbReference type="Google" id="ProtNLM"/>
    </source>
</evidence>
<dbReference type="InterPro" id="IPR043504">
    <property type="entry name" value="Peptidase_S1_PA_chymotrypsin"/>
</dbReference>
<dbReference type="EnsemblMetazoa" id="BGLB039943-RA">
    <property type="protein sequence ID" value="BGLB039943-PA"/>
    <property type="gene ID" value="BGLB039943"/>
</dbReference>
<dbReference type="RefSeq" id="XP_013061175.2">
    <property type="nucleotide sequence ID" value="XM_013205721.2"/>
</dbReference>
<evidence type="ECO:0000313" key="2">
    <source>
        <dbReference type="Proteomes" id="UP000076420"/>
    </source>
</evidence>
<accession>A0A2C9M900</accession>
<dbReference type="InterPro" id="IPR009003">
    <property type="entry name" value="Peptidase_S1_PA"/>
</dbReference>
<dbReference type="AlphaFoldDB" id="A0A2C9M900"/>
<dbReference type="OrthoDB" id="10285953at2759"/>
<gene>
    <name evidence="1" type="primary">106050696</name>
</gene>
<dbReference type="Proteomes" id="UP000076420">
    <property type="component" value="Unassembled WGS sequence"/>
</dbReference>
<dbReference type="Gene3D" id="2.40.10.10">
    <property type="entry name" value="Trypsin-like serine proteases"/>
    <property type="match status" value="2"/>
</dbReference>
<organism evidence="1 2">
    <name type="scientific">Biomphalaria glabrata</name>
    <name type="common">Bloodfluke planorb</name>
    <name type="synonym">Freshwater snail</name>
    <dbReference type="NCBI Taxonomy" id="6526"/>
    <lineage>
        <taxon>Eukaryota</taxon>
        <taxon>Metazoa</taxon>
        <taxon>Spiralia</taxon>
        <taxon>Lophotrochozoa</taxon>
        <taxon>Mollusca</taxon>
        <taxon>Gastropoda</taxon>
        <taxon>Heterobranchia</taxon>
        <taxon>Euthyneura</taxon>
        <taxon>Panpulmonata</taxon>
        <taxon>Hygrophila</taxon>
        <taxon>Lymnaeoidea</taxon>
        <taxon>Planorbidae</taxon>
        <taxon>Biomphalaria</taxon>
    </lineage>
</organism>
<dbReference type="VEuPathDB" id="VectorBase:BGLAX_039697"/>
<sequence>MAAEAEELEDDFDYGTHETLILETGDEAELAISKALCPKSHDRFVEVDSFTYRNLPSEYREDGETLVDLIRALCDLTVKIDLNYVTKDRPSIWKGIKNSSYPLHDRRGRTVSSSGSGRIADVRKLDNESFRCPCKECSDDIGRQNWMILVFTATHVIYNTEEAENAVCVAFFDKRNTGIRFPLVETQWRNETGDLCLLAGVTCSPDLKTRLWDAILKFNASWKEIEKRCEESKEKRKKKLVVIVSHPHGAHKQISVSSVKEERIKHINNDTGCFYSYKASTCQGSSGAPVYIYGQNYFADERVHSGTVTDKSLNYCTTWCPKKKQN</sequence>
<name>A0A2C9M900_BIOGL</name>
<dbReference type="Pfam" id="PF13365">
    <property type="entry name" value="Trypsin_2"/>
    <property type="match status" value="1"/>
</dbReference>
<dbReference type="SUPFAM" id="SSF50494">
    <property type="entry name" value="Trypsin-like serine proteases"/>
    <property type="match status" value="1"/>
</dbReference>
<evidence type="ECO:0000313" key="1">
    <source>
        <dbReference type="EnsemblMetazoa" id="BGLB039943-PA"/>
    </source>
</evidence>
<dbReference type="VEuPathDB" id="VectorBase:BGLB039943"/>
<dbReference type="KEGG" id="bgt:106050696"/>
<protein>
    <recommendedName>
        <fullName evidence="3">Peptidase S1 domain-containing protein</fullName>
    </recommendedName>
</protein>
<proteinExistence type="predicted"/>
<reference evidence="1" key="1">
    <citation type="submission" date="2020-05" db="UniProtKB">
        <authorList>
            <consortium name="EnsemblMetazoa"/>
        </authorList>
    </citation>
    <scope>IDENTIFICATION</scope>
    <source>
        <strain evidence="1">BB02</strain>
    </source>
</reference>